<dbReference type="AlphaFoldDB" id="A0A1G4KE91"/>
<dbReference type="OrthoDB" id="4044452at2759"/>
<dbReference type="GO" id="GO:1990871">
    <property type="term" value="C:Vma12-Vma22 assembly complex"/>
    <property type="evidence" value="ECO:0007669"/>
    <property type="project" value="TreeGrafter"/>
</dbReference>
<dbReference type="STRING" id="1230905.A0A1G4KE91"/>
<dbReference type="Pfam" id="PF21730">
    <property type="entry name" value="Vma22_CCDC115"/>
    <property type="match status" value="1"/>
</dbReference>
<dbReference type="GO" id="GO:0070072">
    <property type="term" value="P:vacuolar proton-transporting V-type ATPase complex assembly"/>
    <property type="evidence" value="ECO:0007669"/>
    <property type="project" value="InterPro"/>
</dbReference>
<name>A0A1G4KE91_9SACH</name>
<accession>A0A1G4KE91</accession>
<keyword evidence="3" id="KW-1185">Reference proteome</keyword>
<dbReference type="PANTHER" id="PTHR31996">
    <property type="entry name" value="COILED-COIL DOMAIN-CONTAINING PROTEIN 115"/>
    <property type="match status" value="1"/>
</dbReference>
<proteinExistence type="predicted"/>
<dbReference type="PANTHER" id="PTHR31996:SF2">
    <property type="entry name" value="COILED-COIL DOMAIN-CONTAINING PROTEIN 115"/>
    <property type="match status" value="1"/>
</dbReference>
<evidence type="ECO:0000313" key="3">
    <source>
        <dbReference type="Proteomes" id="UP000191024"/>
    </source>
</evidence>
<dbReference type="InterPro" id="IPR040357">
    <property type="entry name" value="Vma22/CCDC115"/>
</dbReference>
<evidence type="ECO:0000256" key="1">
    <source>
        <dbReference type="ARBA" id="ARBA00093634"/>
    </source>
</evidence>
<reference evidence="3" key="1">
    <citation type="submission" date="2016-03" db="EMBL/GenBank/DDBJ databases">
        <authorList>
            <person name="Devillers H."/>
        </authorList>
    </citation>
    <scope>NUCLEOTIDE SEQUENCE [LARGE SCALE GENOMIC DNA]</scope>
</reference>
<organism evidence="2 3">
    <name type="scientific">Lachancea mirantina</name>
    <dbReference type="NCBI Taxonomy" id="1230905"/>
    <lineage>
        <taxon>Eukaryota</taxon>
        <taxon>Fungi</taxon>
        <taxon>Dikarya</taxon>
        <taxon>Ascomycota</taxon>
        <taxon>Saccharomycotina</taxon>
        <taxon>Saccharomycetes</taxon>
        <taxon>Saccharomycetales</taxon>
        <taxon>Saccharomycetaceae</taxon>
        <taxon>Lachancea</taxon>
    </lineage>
</organism>
<dbReference type="EMBL" id="LT598468">
    <property type="protein sequence ID" value="SCV02831.1"/>
    <property type="molecule type" value="Genomic_DNA"/>
</dbReference>
<evidence type="ECO:0000313" key="2">
    <source>
        <dbReference type="EMBL" id="SCV02831.1"/>
    </source>
</evidence>
<protein>
    <recommendedName>
        <fullName evidence="1">Vacuolar ATPase assembly protein VMA22</fullName>
    </recommendedName>
</protein>
<dbReference type="GO" id="GO:0051082">
    <property type="term" value="F:unfolded protein binding"/>
    <property type="evidence" value="ECO:0007669"/>
    <property type="project" value="TreeGrafter"/>
</dbReference>
<gene>
    <name evidence="2" type="ORF">LAMI_0H03334G</name>
</gene>
<dbReference type="Proteomes" id="UP000191024">
    <property type="component" value="Chromosome H"/>
</dbReference>
<sequence>MTEKNDTLLKLLDLLANYDTLLEQLQTSFSEGFYQLSRANYHNKDSIRGRFGMDYWDNTFEGTQLISVSESAFNVVPFESRDDDLIENDISDDDFKTEKDLVRRRKLRKQRQYEDGVNEGKRQIPRSHSKDPIHMFGGVLSVPTSLRQSQSSFKGSLAVIIELTNCRKQICRALEDWETRGTRDN</sequence>